<accession>A0AAD5WEP4</accession>
<evidence type="ECO:0000313" key="1">
    <source>
        <dbReference type="EMBL" id="KAJ1367489.1"/>
    </source>
</evidence>
<dbReference type="EMBL" id="JAHQIW010005930">
    <property type="protein sequence ID" value="KAJ1367489.1"/>
    <property type="molecule type" value="Genomic_DNA"/>
</dbReference>
<keyword evidence="2" id="KW-1185">Reference proteome</keyword>
<reference evidence="1" key="1">
    <citation type="submission" date="2021-06" db="EMBL/GenBank/DDBJ databases">
        <title>Parelaphostrongylus tenuis whole genome reference sequence.</title>
        <authorList>
            <person name="Garwood T.J."/>
            <person name="Larsen P.A."/>
            <person name="Fountain-Jones N.M."/>
            <person name="Garbe J.R."/>
            <person name="Macchietto M.G."/>
            <person name="Kania S.A."/>
            <person name="Gerhold R.W."/>
            <person name="Richards J.E."/>
            <person name="Wolf T.M."/>
        </authorList>
    </citation>
    <scope>NUCLEOTIDE SEQUENCE</scope>
    <source>
        <strain evidence="1">MNPRO001-30</strain>
        <tissue evidence="1">Meninges</tissue>
    </source>
</reference>
<evidence type="ECO:0000313" key="2">
    <source>
        <dbReference type="Proteomes" id="UP001196413"/>
    </source>
</evidence>
<name>A0AAD5WEP4_PARTN</name>
<dbReference type="AlphaFoldDB" id="A0AAD5WEP4"/>
<sequence length="160" mass="17671">MMRESGYPGPFRLPECVAAVKKRRDMVSISFGYEFEHYSLKTSDLVEICDVRDMPLQIPLPGEEEVVSAFGYRGENEQELQQHDHPCKAATHDSGEINILHGKEPVIISSETTRTAPLMLLTRREVVNPFEGDEGQCDSQLGAQFGRAKKGGACSNANSG</sequence>
<comment type="caution">
    <text evidence="1">The sequence shown here is derived from an EMBL/GenBank/DDBJ whole genome shotgun (WGS) entry which is preliminary data.</text>
</comment>
<gene>
    <name evidence="1" type="ORF">KIN20_028415</name>
</gene>
<dbReference type="Proteomes" id="UP001196413">
    <property type="component" value="Unassembled WGS sequence"/>
</dbReference>
<organism evidence="1 2">
    <name type="scientific">Parelaphostrongylus tenuis</name>
    <name type="common">Meningeal worm</name>
    <dbReference type="NCBI Taxonomy" id="148309"/>
    <lineage>
        <taxon>Eukaryota</taxon>
        <taxon>Metazoa</taxon>
        <taxon>Ecdysozoa</taxon>
        <taxon>Nematoda</taxon>
        <taxon>Chromadorea</taxon>
        <taxon>Rhabditida</taxon>
        <taxon>Rhabditina</taxon>
        <taxon>Rhabditomorpha</taxon>
        <taxon>Strongyloidea</taxon>
        <taxon>Metastrongylidae</taxon>
        <taxon>Parelaphostrongylus</taxon>
    </lineage>
</organism>
<proteinExistence type="predicted"/>
<protein>
    <submittedName>
        <fullName evidence="1">Uncharacterized protein</fullName>
    </submittedName>
</protein>